<evidence type="ECO:0000256" key="4">
    <source>
        <dbReference type="ARBA" id="ARBA00022670"/>
    </source>
</evidence>
<dbReference type="SMART" id="SM00631">
    <property type="entry name" value="Zn_pept"/>
    <property type="match status" value="1"/>
</dbReference>
<dbReference type="GO" id="GO:0004181">
    <property type="term" value="F:metallocarboxypeptidase activity"/>
    <property type="evidence" value="ECO:0007669"/>
    <property type="project" value="InterPro"/>
</dbReference>
<comment type="cofactor">
    <cofactor evidence="1">
        <name>Zn(2+)</name>
        <dbReference type="ChEBI" id="CHEBI:29105"/>
    </cofactor>
</comment>
<protein>
    <recommendedName>
        <fullName evidence="11">Peptidase M14 domain-containing protein</fullName>
    </recommendedName>
</protein>
<dbReference type="InterPro" id="IPR000834">
    <property type="entry name" value="Peptidase_M14"/>
</dbReference>
<keyword evidence="8" id="KW-0862">Zinc</keyword>
<dbReference type="Proteomes" id="UP000298663">
    <property type="component" value="Unassembled WGS sequence"/>
</dbReference>
<name>A0A4U8UPP7_STECR</name>
<dbReference type="InterPro" id="IPR057246">
    <property type="entry name" value="CARBOXYPEPT_ZN_1"/>
</dbReference>
<reference evidence="12 13" key="1">
    <citation type="journal article" date="2015" name="Genome Biol.">
        <title>Comparative genomics of Steinernema reveals deeply conserved gene regulatory networks.</title>
        <authorList>
            <person name="Dillman A.R."/>
            <person name="Macchietto M."/>
            <person name="Porter C.F."/>
            <person name="Rogers A."/>
            <person name="Williams B."/>
            <person name="Antoshechkin I."/>
            <person name="Lee M.M."/>
            <person name="Goodwin Z."/>
            <person name="Lu X."/>
            <person name="Lewis E.E."/>
            <person name="Goodrich-Blair H."/>
            <person name="Stock S.P."/>
            <person name="Adams B.J."/>
            <person name="Sternberg P.W."/>
            <person name="Mortazavi A."/>
        </authorList>
    </citation>
    <scope>NUCLEOTIDE SEQUENCE [LARGE SCALE GENOMIC DNA]</scope>
    <source>
        <strain evidence="12 13">ALL</strain>
    </source>
</reference>
<evidence type="ECO:0000256" key="8">
    <source>
        <dbReference type="ARBA" id="ARBA00022833"/>
    </source>
</evidence>
<comment type="caution">
    <text evidence="12">The sequence shown here is derived from an EMBL/GenBank/DDBJ whole genome shotgun (WGS) entry which is preliminary data.</text>
</comment>
<proteinExistence type="inferred from homology"/>
<keyword evidence="4" id="KW-0645">Protease</keyword>
<dbReference type="PANTHER" id="PTHR11705">
    <property type="entry name" value="PROTEASE FAMILY M14 CARBOXYPEPTIDASE A,B"/>
    <property type="match status" value="1"/>
</dbReference>
<evidence type="ECO:0000256" key="9">
    <source>
        <dbReference type="ARBA" id="ARBA00023049"/>
    </source>
</evidence>
<dbReference type="SUPFAM" id="SSF53187">
    <property type="entry name" value="Zn-dependent exopeptidases"/>
    <property type="match status" value="1"/>
</dbReference>
<evidence type="ECO:0000256" key="10">
    <source>
        <dbReference type="PROSITE-ProRule" id="PRU01379"/>
    </source>
</evidence>
<dbReference type="EMBL" id="AZBU02000001">
    <property type="protein sequence ID" value="TMS35094.1"/>
    <property type="molecule type" value="Genomic_DNA"/>
</dbReference>
<evidence type="ECO:0000256" key="5">
    <source>
        <dbReference type="ARBA" id="ARBA00022723"/>
    </source>
</evidence>
<dbReference type="GO" id="GO:0005615">
    <property type="term" value="C:extracellular space"/>
    <property type="evidence" value="ECO:0007669"/>
    <property type="project" value="TreeGrafter"/>
</dbReference>
<evidence type="ECO:0000256" key="3">
    <source>
        <dbReference type="ARBA" id="ARBA00022645"/>
    </source>
</evidence>
<reference evidence="12 13" key="2">
    <citation type="journal article" date="2019" name="G3 (Bethesda)">
        <title>Hybrid Assembly of the Genome of the Entomopathogenic Nematode Steinernema carpocapsae Identifies the X-Chromosome.</title>
        <authorList>
            <person name="Serra L."/>
            <person name="Macchietto M."/>
            <person name="Macias-Munoz A."/>
            <person name="McGill C.J."/>
            <person name="Rodriguez I.M."/>
            <person name="Rodriguez B."/>
            <person name="Murad R."/>
            <person name="Mortazavi A."/>
        </authorList>
    </citation>
    <scope>NUCLEOTIDE SEQUENCE [LARGE SCALE GENOMIC DNA]</scope>
    <source>
        <strain evidence="12 13">ALL</strain>
    </source>
</reference>
<comment type="similarity">
    <text evidence="2 10">Belongs to the peptidase M14 family.</text>
</comment>
<dbReference type="GO" id="GO:0006508">
    <property type="term" value="P:proteolysis"/>
    <property type="evidence" value="ECO:0007669"/>
    <property type="project" value="UniProtKB-KW"/>
</dbReference>
<evidence type="ECO:0000256" key="1">
    <source>
        <dbReference type="ARBA" id="ARBA00001947"/>
    </source>
</evidence>
<dbReference type="AlphaFoldDB" id="A0A4U8UPP7"/>
<dbReference type="PROSITE" id="PS52035">
    <property type="entry name" value="PEPTIDASE_M14"/>
    <property type="match status" value="1"/>
</dbReference>
<keyword evidence="6" id="KW-0732">Signal</keyword>
<dbReference type="PROSITE" id="PS00132">
    <property type="entry name" value="CARBOXYPEPT_ZN_1"/>
    <property type="match status" value="1"/>
</dbReference>
<keyword evidence="13" id="KW-1185">Reference proteome</keyword>
<evidence type="ECO:0000256" key="2">
    <source>
        <dbReference type="ARBA" id="ARBA00005988"/>
    </source>
</evidence>
<dbReference type="OrthoDB" id="3626597at2759"/>
<comment type="caution">
    <text evidence="10">Lacks conserved residue(s) required for the propagation of feature annotation.</text>
</comment>
<evidence type="ECO:0000313" key="12">
    <source>
        <dbReference type="EMBL" id="TMS35094.1"/>
    </source>
</evidence>
<accession>A0A4U8UPP7</accession>
<dbReference type="GO" id="GO:0008270">
    <property type="term" value="F:zinc ion binding"/>
    <property type="evidence" value="ECO:0007669"/>
    <property type="project" value="InterPro"/>
</dbReference>
<dbReference type="STRING" id="34508.A0A4U8UPP7"/>
<evidence type="ECO:0000259" key="11">
    <source>
        <dbReference type="PROSITE" id="PS52035"/>
    </source>
</evidence>
<sequence length="250" mass="28385">MDFDVDVFHSYSEMVDFMNKLAAQYPRLVGLINVTKTFEGRDLLGVKIGKRGQFKPAIFIDAGIHAREWIAPAVALYLMKKLVTDYGYDRQITRMVDRFDWYIVPLANPDGYVYSQETDRLWRKTRSRNITTNKWCVGVDANRNWGYRWGGPGANNNPCSNIYSGAMPFSEPEIAGMRDFITWQIPDLKMYASLHSFGQVFLSPWGYRATRSTGRRTTTIAARLAVAAIKNATGAVYDYGTISNVLYATP</sequence>
<keyword evidence="3" id="KW-0121">Carboxypeptidase</keyword>
<organism evidence="12 13">
    <name type="scientific">Steinernema carpocapsae</name>
    <name type="common">Entomopathogenic nematode</name>
    <dbReference type="NCBI Taxonomy" id="34508"/>
    <lineage>
        <taxon>Eukaryota</taxon>
        <taxon>Metazoa</taxon>
        <taxon>Ecdysozoa</taxon>
        <taxon>Nematoda</taxon>
        <taxon>Chromadorea</taxon>
        <taxon>Rhabditida</taxon>
        <taxon>Tylenchina</taxon>
        <taxon>Panagrolaimomorpha</taxon>
        <taxon>Strongyloidoidea</taxon>
        <taxon>Steinernematidae</taxon>
        <taxon>Steinernema</taxon>
    </lineage>
</organism>
<dbReference type="FunFam" id="3.40.630.10:FF:000084">
    <property type="entry name" value="Carboxypeptidase B2"/>
    <property type="match status" value="1"/>
</dbReference>
<evidence type="ECO:0000256" key="7">
    <source>
        <dbReference type="ARBA" id="ARBA00022801"/>
    </source>
</evidence>
<dbReference type="Pfam" id="PF00246">
    <property type="entry name" value="Peptidase_M14"/>
    <property type="match status" value="1"/>
</dbReference>
<dbReference type="PRINTS" id="PR00765">
    <property type="entry name" value="CRBOXYPTASEA"/>
</dbReference>
<dbReference type="PANTHER" id="PTHR11705:SF139">
    <property type="entry name" value="PEPTIDASE M14 CARBOXYPEPTIDASE A DOMAIN-CONTAINING PROTEIN"/>
    <property type="match status" value="1"/>
</dbReference>
<gene>
    <name evidence="12" type="ORF">L596_002561</name>
</gene>
<keyword evidence="7" id="KW-0378">Hydrolase</keyword>
<evidence type="ECO:0000256" key="6">
    <source>
        <dbReference type="ARBA" id="ARBA00022729"/>
    </source>
</evidence>
<evidence type="ECO:0000313" key="13">
    <source>
        <dbReference type="Proteomes" id="UP000298663"/>
    </source>
</evidence>
<dbReference type="Gene3D" id="3.40.630.10">
    <property type="entry name" value="Zn peptidases"/>
    <property type="match status" value="1"/>
</dbReference>
<keyword evidence="5" id="KW-0479">Metal-binding</keyword>
<keyword evidence="9" id="KW-0482">Metalloprotease</keyword>
<feature type="domain" description="Peptidase M14" evidence="11">
    <location>
        <begin position="7"/>
        <end position="250"/>
    </location>
</feature>